<dbReference type="AlphaFoldDB" id="A0A1A6GJJ2"/>
<keyword evidence="13" id="KW-1185">Reference proteome</keyword>
<evidence type="ECO:0000313" key="12">
    <source>
        <dbReference type="EMBL" id="OBS65905.1"/>
    </source>
</evidence>
<evidence type="ECO:0000256" key="5">
    <source>
        <dbReference type="ARBA" id="ARBA00022801"/>
    </source>
</evidence>
<dbReference type="EMBL" id="LZPO01088108">
    <property type="protein sequence ID" value="OBS65905.1"/>
    <property type="molecule type" value="Genomic_DNA"/>
</dbReference>
<feature type="domain" description="Lipase" evidence="11">
    <location>
        <begin position="2"/>
        <end position="91"/>
    </location>
</feature>
<sequence>EEVCYDKLGCFSNDPPWSGTTDRPLKALPWSPSKINTRFLLYTNENPNNYQQITADASTIRNSNFKTNRKTRFIIHGFIDEGEEDWLSDMC</sequence>
<keyword evidence="5" id="KW-0378">Hydrolase</keyword>
<protein>
    <recommendedName>
        <fullName evidence="11">Lipase domain-containing protein</fullName>
    </recommendedName>
</protein>
<reference evidence="12 13" key="1">
    <citation type="submission" date="2016-06" db="EMBL/GenBank/DDBJ databases">
        <title>The Draft Genome Sequence and Annotation of the Desert Woodrat Neotoma lepida.</title>
        <authorList>
            <person name="Campbell M."/>
            <person name="Oakeson K.F."/>
            <person name="Yandell M."/>
            <person name="Halpert J.R."/>
            <person name="Dearing D."/>
        </authorList>
    </citation>
    <scope>NUCLEOTIDE SEQUENCE [LARGE SCALE GENOMIC DNA]</scope>
    <source>
        <strain evidence="12">417</strain>
        <tissue evidence="12">Liver</tissue>
    </source>
</reference>
<gene>
    <name evidence="12" type="ORF">A6R68_05555</name>
</gene>
<dbReference type="InterPro" id="IPR029058">
    <property type="entry name" value="AB_hydrolase_fold"/>
</dbReference>
<dbReference type="GO" id="GO:0046872">
    <property type="term" value="F:metal ion binding"/>
    <property type="evidence" value="ECO:0007669"/>
    <property type="project" value="UniProtKB-KW"/>
</dbReference>
<evidence type="ECO:0000259" key="11">
    <source>
        <dbReference type="Pfam" id="PF00151"/>
    </source>
</evidence>
<keyword evidence="3" id="KW-0964">Secreted</keyword>
<keyword evidence="4" id="KW-0479">Metal-binding</keyword>
<evidence type="ECO:0000256" key="3">
    <source>
        <dbReference type="ARBA" id="ARBA00022525"/>
    </source>
</evidence>
<comment type="caution">
    <text evidence="12">The sequence shown here is derived from an EMBL/GenBank/DDBJ whole genome shotgun (WGS) entry which is preliminary data.</text>
</comment>
<keyword evidence="6" id="KW-0106">Calcium</keyword>
<dbReference type="PRINTS" id="PR00821">
    <property type="entry name" value="TAGLIPASE"/>
</dbReference>
<evidence type="ECO:0000256" key="6">
    <source>
        <dbReference type="ARBA" id="ARBA00022837"/>
    </source>
</evidence>
<dbReference type="STRING" id="56216.A0A1A6GJJ2"/>
<dbReference type="InterPro" id="IPR000734">
    <property type="entry name" value="TAG_lipase"/>
</dbReference>
<evidence type="ECO:0000256" key="8">
    <source>
        <dbReference type="ARBA" id="ARBA00023098"/>
    </source>
</evidence>
<dbReference type="InterPro" id="IPR013818">
    <property type="entry name" value="Lipase"/>
</dbReference>
<comment type="similarity">
    <text evidence="2 10">Belongs to the AB hydrolase superfamily. Lipase family.</text>
</comment>
<comment type="subcellular location">
    <subcellularLocation>
        <location evidence="1">Secreted</location>
    </subcellularLocation>
</comment>
<evidence type="ECO:0000256" key="2">
    <source>
        <dbReference type="ARBA" id="ARBA00010701"/>
    </source>
</evidence>
<dbReference type="Pfam" id="PF00151">
    <property type="entry name" value="Lipase"/>
    <property type="match status" value="1"/>
</dbReference>
<keyword evidence="7" id="KW-0442">Lipid degradation</keyword>
<dbReference type="PANTHER" id="PTHR11610">
    <property type="entry name" value="LIPASE"/>
    <property type="match status" value="1"/>
</dbReference>
<accession>A0A1A6GJJ2</accession>
<evidence type="ECO:0000256" key="7">
    <source>
        <dbReference type="ARBA" id="ARBA00022963"/>
    </source>
</evidence>
<feature type="non-terminal residue" evidence="12">
    <location>
        <position position="91"/>
    </location>
</feature>
<dbReference type="GO" id="GO:0004465">
    <property type="term" value="F:lipoprotein lipase activity"/>
    <property type="evidence" value="ECO:0007669"/>
    <property type="project" value="TreeGrafter"/>
</dbReference>
<name>A0A1A6GJJ2_NEOLE</name>
<evidence type="ECO:0000313" key="13">
    <source>
        <dbReference type="Proteomes" id="UP000092124"/>
    </source>
</evidence>
<dbReference type="GO" id="GO:0016042">
    <property type="term" value="P:lipid catabolic process"/>
    <property type="evidence" value="ECO:0007669"/>
    <property type="project" value="UniProtKB-KW"/>
</dbReference>
<dbReference type="SUPFAM" id="SSF53474">
    <property type="entry name" value="alpha/beta-Hydrolases"/>
    <property type="match status" value="1"/>
</dbReference>
<evidence type="ECO:0000256" key="9">
    <source>
        <dbReference type="ARBA" id="ARBA00023157"/>
    </source>
</evidence>
<organism evidence="12 13">
    <name type="scientific">Neotoma lepida</name>
    <name type="common">Desert woodrat</name>
    <dbReference type="NCBI Taxonomy" id="56216"/>
    <lineage>
        <taxon>Eukaryota</taxon>
        <taxon>Metazoa</taxon>
        <taxon>Chordata</taxon>
        <taxon>Craniata</taxon>
        <taxon>Vertebrata</taxon>
        <taxon>Euteleostomi</taxon>
        <taxon>Mammalia</taxon>
        <taxon>Eutheria</taxon>
        <taxon>Euarchontoglires</taxon>
        <taxon>Glires</taxon>
        <taxon>Rodentia</taxon>
        <taxon>Myomorpha</taxon>
        <taxon>Muroidea</taxon>
        <taxon>Cricetidae</taxon>
        <taxon>Neotominae</taxon>
        <taxon>Neotoma</taxon>
    </lineage>
</organism>
<dbReference type="PANTHER" id="PTHR11610:SF147">
    <property type="entry name" value="PANCREATIC TRIACYLGLYCEROL LIPASE"/>
    <property type="match status" value="1"/>
</dbReference>
<evidence type="ECO:0000256" key="10">
    <source>
        <dbReference type="RuleBase" id="RU004262"/>
    </source>
</evidence>
<dbReference type="Gene3D" id="3.40.50.1820">
    <property type="entry name" value="alpha/beta hydrolase"/>
    <property type="match status" value="1"/>
</dbReference>
<proteinExistence type="inferred from homology"/>
<keyword evidence="9" id="KW-1015">Disulfide bond</keyword>
<dbReference type="InterPro" id="IPR002331">
    <property type="entry name" value="Lipase_panc"/>
</dbReference>
<keyword evidence="8" id="KW-0443">Lipid metabolism</keyword>
<dbReference type="GO" id="GO:0005615">
    <property type="term" value="C:extracellular space"/>
    <property type="evidence" value="ECO:0007669"/>
    <property type="project" value="TreeGrafter"/>
</dbReference>
<dbReference type="PRINTS" id="PR00823">
    <property type="entry name" value="PANCLIPASE"/>
</dbReference>
<dbReference type="Proteomes" id="UP000092124">
    <property type="component" value="Unassembled WGS sequence"/>
</dbReference>
<feature type="non-terminal residue" evidence="12">
    <location>
        <position position="1"/>
    </location>
</feature>
<dbReference type="OrthoDB" id="199913at2759"/>
<evidence type="ECO:0000256" key="1">
    <source>
        <dbReference type="ARBA" id="ARBA00004613"/>
    </source>
</evidence>
<evidence type="ECO:0000256" key="4">
    <source>
        <dbReference type="ARBA" id="ARBA00022723"/>
    </source>
</evidence>